<keyword evidence="2" id="KW-0805">Transcription regulation</keyword>
<dbReference type="STRING" id="1912961.BU204_06190"/>
<dbReference type="InterPro" id="IPR051677">
    <property type="entry name" value="AfsR-DnrI-RedD_regulator"/>
</dbReference>
<dbReference type="EMBL" id="MSIE01000007">
    <property type="protein sequence ID" value="OLF18535.1"/>
    <property type="molecule type" value="Genomic_DNA"/>
</dbReference>
<keyword evidence="4" id="KW-0804">Transcription</keyword>
<accession>A0A1Q8CW05</accession>
<dbReference type="PROSITE" id="PS51755">
    <property type="entry name" value="OMPR_PHOB"/>
    <property type="match status" value="1"/>
</dbReference>
<keyword evidence="9" id="KW-1185">Reference proteome</keyword>
<dbReference type="CDD" id="cd15831">
    <property type="entry name" value="BTAD"/>
    <property type="match status" value="1"/>
</dbReference>
<evidence type="ECO:0000256" key="4">
    <source>
        <dbReference type="ARBA" id="ARBA00023163"/>
    </source>
</evidence>
<feature type="domain" description="OmpR/PhoB-type" evidence="7">
    <location>
        <begin position="14"/>
        <end position="118"/>
    </location>
</feature>
<dbReference type="Pfam" id="PF03704">
    <property type="entry name" value="BTAD"/>
    <property type="match status" value="1"/>
</dbReference>
<dbReference type="PANTHER" id="PTHR35807">
    <property type="entry name" value="TRANSCRIPTIONAL REGULATOR REDD-RELATED"/>
    <property type="match status" value="1"/>
</dbReference>
<evidence type="ECO:0000256" key="1">
    <source>
        <dbReference type="ARBA" id="ARBA00005820"/>
    </source>
</evidence>
<evidence type="ECO:0000256" key="3">
    <source>
        <dbReference type="ARBA" id="ARBA00023125"/>
    </source>
</evidence>
<dbReference type="SUPFAM" id="SSF46894">
    <property type="entry name" value="C-terminal effector domain of the bipartite response regulators"/>
    <property type="match status" value="1"/>
</dbReference>
<evidence type="ECO:0000313" key="8">
    <source>
        <dbReference type="EMBL" id="OLF18535.1"/>
    </source>
</evidence>
<dbReference type="Pfam" id="PF00486">
    <property type="entry name" value="Trans_reg_C"/>
    <property type="match status" value="1"/>
</dbReference>
<comment type="caution">
    <text evidence="8">The sequence shown here is derived from an EMBL/GenBank/DDBJ whole genome shotgun (WGS) entry which is preliminary data.</text>
</comment>
<dbReference type="Gene3D" id="1.10.10.10">
    <property type="entry name" value="Winged helix-like DNA-binding domain superfamily/Winged helix DNA-binding domain"/>
    <property type="match status" value="1"/>
</dbReference>
<proteinExistence type="inferred from homology"/>
<dbReference type="PANTHER" id="PTHR35807:SF1">
    <property type="entry name" value="TRANSCRIPTIONAL REGULATOR REDD"/>
    <property type="match status" value="1"/>
</dbReference>
<sequence length="476" mass="50694">MGGRDPSNHDHARASTVTDGALRVELLGDPRAWLGDEPVTLGPARQRAVFAVLATRAGQVVPRGELVEAVWGTSPPASAAGSLHTYVSGLRRVLEPGRPRWSPGEVLVSEPQGYRLRLDHLDLRTFAELRERAAERARAGEHRATVELLDDALALWRGEPFAGVPGPFAERQRTRFTDERHSAVEERARARLALGEHAEPVLELTALVAAAPLRESAWVLLVTALYRGGRHAEALHVIARMRAYFRAELGAEPGAAVRALHQRLLATAPEPADLPHEPARERELLAVVPARAADPGPVAERDAARLRGYLDGVLVGRGRAVLVEGEPGSGKSALLAEVLGGAGRLGCHVAWAVAGRPRPPLGVVAEALGAPAPATRKELLERVDALCATAPLVLVVDDLQHADDASLLLWHQLAVATRLLPLLLVGTCPPGEGGGRFGKLRDAVLARDGELVRVRSARPASRTPPRADGCAVSTCS</sequence>
<comment type="similarity">
    <text evidence="1">Belongs to the AfsR/DnrI/RedD regulatory family.</text>
</comment>
<feature type="compositionally biased region" description="Low complexity" evidence="6">
    <location>
        <begin position="457"/>
        <end position="467"/>
    </location>
</feature>
<protein>
    <recommendedName>
        <fullName evidence="7">OmpR/PhoB-type domain-containing protein</fullName>
    </recommendedName>
</protein>
<feature type="DNA-binding region" description="OmpR/PhoB-type" evidence="5">
    <location>
        <begin position="14"/>
        <end position="118"/>
    </location>
</feature>
<keyword evidence="3 5" id="KW-0238">DNA-binding</keyword>
<evidence type="ECO:0000256" key="6">
    <source>
        <dbReference type="SAM" id="MobiDB-lite"/>
    </source>
</evidence>
<dbReference type="Proteomes" id="UP000185596">
    <property type="component" value="Unassembled WGS sequence"/>
</dbReference>
<dbReference type="InterPro" id="IPR027417">
    <property type="entry name" value="P-loop_NTPase"/>
</dbReference>
<dbReference type="InterPro" id="IPR049945">
    <property type="entry name" value="AAA_22"/>
</dbReference>
<reference evidence="8 9" key="1">
    <citation type="submission" date="2016-12" db="EMBL/GenBank/DDBJ databases">
        <title>The draft genome sequence of Actinophytocola sp. 11-183.</title>
        <authorList>
            <person name="Wang W."/>
            <person name="Yuan L."/>
        </authorList>
    </citation>
    <scope>NUCLEOTIDE SEQUENCE [LARGE SCALE GENOMIC DNA]</scope>
    <source>
        <strain evidence="8 9">11-183</strain>
    </source>
</reference>
<feature type="region of interest" description="Disordered" evidence="6">
    <location>
        <begin position="456"/>
        <end position="476"/>
    </location>
</feature>
<evidence type="ECO:0000313" key="9">
    <source>
        <dbReference type="Proteomes" id="UP000185596"/>
    </source>
</evidence>
<dbReference type="GO" id="GO:0016887">
    <property type="term" value="F:ATP hydrolysis activity"/>
    <property type="evidence" value="ECO:0007669"/>
    <property type="project" value="InterPro"/>
</dbReference>
<organism evidence="8 9">
    <name type="scientific">Actinophytocola xanthii</name>
    <dbReference type="NCBI Taxonomy" id="1912961"/>
    <lineage>
        <taxon>Bacteria</taxon>
        <taxon>Bacillati</taxon>
        <taxon>Actinomycetota</taxon>
        <taxon>Actinomycetes</taxon>
        <taxon>Pseudonocardiales</taxon>
        <taxon>Pseudonocardiaceae</taxon>
    </lineage>
</organism>
<evidence type="ECO:0000256" key="2">
    <source>
        <dbReference type="ARBA" id="ARBA00023015"/>
    </source>
</evidence>
<dbReference type="GO" id="GO:0006355">
    <property type="term" value="P:regulation of DNA-templated transcription"/>
    <property type="evidence" value="ECO:0007669"/>
    <property type="project" value="InterPro"/>
</dbReference>
<dbReference type="SUPFAM" id="SSF52540">
    <property type="entry name" value="P-loop containing nucleoside triphosphate hydrolases"/>
    <property type="match status" value="1"/>
</dbReference>
<dbReference type="InterPro" id="IPR005158">
    <property type="entry name" value="BTAD"/>
</dbReference>
<evidence type="ECO:0000256" key="5">
    <source>
        <dbReference type="PROSITE-ProRule" id="PRU01091"/>
    </source>
</evidence>
<gene>
    <name evidence="8" type="ORF">BU204_06190</name>
</gene>
<dbReference type="AlphaFoldDB" id="A0A1Q8CW05"/>
<dbReference type="SMART" id="SM01043">
    <property type="entry name" value="BTAD"/>
    <property type="match status" value="1"/>
</dbReference>
<dbReference type="SMART" id="SM00862">
    <property type="entry name" value="Trans_reg_C"/>
    <property type="match status" value="1"/>
</dbReference>
<dbReference type="GO" id="GO:0000160">
    <property type="term" value="P:phosphorelay signal transduction system"/>
    <property type="evidence" value="ECO:0007669"/>
    <property type="project" value="InterPro"/>
</dbReference>
<dbReference type="InterPro" id="IPR036388">
    <property type="entry name" value="WH-like_DNA-bd_sf"/>
</dbReference>
<dbReference type="Pfam" id="PF13401">
    <property type="entry name" value="AAA_22"/>
    <property type="match status" value="1"/>
</dbReference>
<dbReference type="InterPro" id="IPR001867">
    <property type="entry name" value="OmpR/PhoB-type_DNA-bd"/>
</dbReference>
<dbReference type="Gene3D" id="1.25.40.10">
    <property type="entry name" value="Tetratricopeptide repeat domain"/>
    <property type="match status" value="1"/>
</dbReference>
<dbReference type="InterPro" id="IPR003593">
    <property type="entry name" value="AAA+_ATPase"/>
</dbReference>
<dbReference type="SUPFAM" id="SSF48452">
    <property type="entry name" value="TPR-like"/>
    <property type="match status" value="1"/>
</dbReference>
<dbReference type="SMART" id="SM00382">
    <property type="entry name" value="AAA"/>
    <property type="match status" value="1"/>
</dbReference>
<dbReference type="GO" id="GO:0003677">
    <property type="term" value="F:DNA binding"/>
    <property type="evidence" value="ECO:0007669"/>
    <property type="project" value="UniProtKB-UniRule"/>
</dbReference>
<name>A0A1Q8CW05_9PSEU</name>
<evidence type="ECO:0000259" key="7">
    <source>
        <dbReference type="PROSITE" id="PS51755"/>
    </source>
</evidence>
<dbReference type="InterPro" id="IPR011990">
    <property type="entry name" value="TPR-like_helical_dom_sf"/>
</dbReference>
<dbReference type="InterPro" id="IPR016032">
    <property type="entry name" value="Sig_transdc_resp-reg_C-effctor"/>
</dbReference>